<sequence length="85" mass="9390">MDPIQIIITVSIILVTLTIIFCAVYFVKLLSDLRLLLTKINPIISDAGLISSSIAKPVSSISEFIMGFKNGFSVFNNLFPKDNKK</sequence>
<keyword evidence="1" id="KW-0472">Membrane</keyword>
<name>A0A2M7ARE5_9BACT</name>
<dbReference type="Proteomes" id="UP000231407">
    <property type="component" value="Unassembled WGS sequence"/>
</dbReference>
<protein>
    <recommendedName>
        <fullName evidence="4">DUF948 domain-containing protein</fullName>
    </recommendedName>
</protein>
<dbReference type="AlphaFoldDB" id="A0A2M7ARE5"/>
<dbReference type="EMBL" id="PEWA01000050">
    <property type="protein sequence ID" value="PIU73199.1"/>
    <property type="molecule type" value="Genomic_DNA"/>
</dbReference>
<evidence type="ECO:0000313" key="2">
    <source>
        <dbReference type="EMBL" id="PIU73199.1"/>
    </source>
</evidence>
<comment type="caution">
    <text evidence="2">The sequence shown here is derived from an EMBL/GenBank/DDBJ whole genome shotgun (WGS) entry which is preliminary data.</text>
</comment>
<evidence type="ECO:0000256" key="1">
    <source>
        <dbReference type="SAM" id="Phobius"/>
    </source>
</evidence>
<proteinExistence type="predicted"/>
<feature type="transmembrane region" description="Helical" evidence="1">
    <location>
        <begin position="6"/>
        <end position="27"/>
    </location>
</feature>
<evidence type="ECO:0008006" key="4">
    <source>
        <dbReference type="Google" id="ProtNLM"/>
    </source>
</evidence>
<evidence type="ECO:0000313" key="3">
    <source>
        <dbReference type="Proteomes" id="UP000231407"/>
    </source>
</evidence>
<keyword evidence="1" id="KW-0812">Transmembrane</keyword>
<organism evidence="2 3">
    <name type="scientific">Candidatus Shapirobacteria bacterium CG06_land_8_20_14_3_00_40_12</name>
    <dbReference type="NCBI Taxonomy" id="1974881"/>
    <lineage>
        <taxon>Bacteria</taxon>
        <taxon>Candidatus Shapironibacteriota</taxon>
    </lineage>
</organism>
<accession>A0A2M7ARE5</accession>
<gene>
    <name evidence="2" type="ORF">COS78_03635</name>
</gene>
<reference evidence="3" key="1">
    <citation type="submission" date="2017-09" db="EMBL/GenBank/DDBJ databases">
        <title>Depth-based differentiation of microbial function through sediment-hosted aquifers and enrichment of novel symbionts in the deep terrestrial subsurface.</title>
        <authorList>
            <person name="Probst A.J."/>
            <person name="Ladd B."/>
            <person name="Jarett J.K."/>
            <person name="Geller-Mcgrath D.E."/>
            <person name="Sieber C.M.K."/>
            <person name="Emerson J.B."/>
            <person name="Anantharaman K."/>
            <person name="Thomas B.C."/>
            <person name="Malmstrom R."/>
            <person name="Stieglmeier M."/>
            <person name="Klingl A."/>
            <person name="Woyke T."/>
            <person name="Ryan C.M."/>
            <person name="Banfield J.F."/>
        </authorList>
    </citation>
    <scope>NUCLEOTIDE SEQUENCE [LARGE SCALE GENOMIC DNA]</scope>
</reference>
<keyword evidence="1" id="KW-1133">Transmembrane helix</keyword>